<dbReference type="InterPro" id="IPR011760">
    <property type="entry name" value="PsdUridine_synth_TruD_insert"/>
</dbReference>
<organism evidence="5 6">
    <name type="scientific">Volvox africanus</name>
    <dbReference type="NCBI Taxonomy" id="51714"/>
    <lineage>
        <taxon>Eukaryota</taxon>
        <taxon>Viridiplantae</taxon>
        <taxon>Chlorophyta</taxon>
        <taxon>core chlorophytes</taxon>
        <taxon>Chlorophyceae</taxon>
        <taxon>CS clade</taxon>
        <taxon>Chlamydomonadales</taxon>
        <taxon>Volvocaceae</taxon>
        <taxon>Volvox</taxon>
    </lineage>
</organism>
<dbReference type="PIRSF" id="PIRSF037016">
    <property type="entry name" value="Pseudouridin_synth_euk_prd"/>
    <property type="match status" value="1"/>
</dbReference>
<dbReference type="Pfam" id="PF01142">
    <property type="entry name" value="TruD"/>
    <property type="match status" value="1"/>
</dbReference>
<feature type="region of interest" description="Disordered" evidence="3">
    <location>
        <begin position="825"/>
        <end position="883"/>
    </location>
</feature>
<evidence type="ECO:0000256" key="2">
    <source>
        <dbReference type="ARBA" id="ARBA00023235"/>
    </source>
</evidence>
<evidence type="ECO:0000313" key="5">
    <source>
        <dbReference type="EMBL" id="GIL50623.1"/>
    </source>
</evidence>
<dbReference type="GO" id="GO:0009982">
    <property type="term" value="F:pseudouridine synthase activity"/>
    <property type="evidence" value="ECO:0007669"/>
    <property type="project" value="InterPro"/>
</dbReference>
<dbReference type="SUPFAM" id="SSF55120">
    <property type="entry name" value="Pseudouridine synthase"/>
    <property type="match status" value="1"/>
</dbReference>
<accession>A0A8J4AYV4</accession>
<dbReference type="GO" id="GO:0001522">
    <property type="term" value="P:pseudouridine synthesis"/>
    <property type="evidence" value="ECO:0007669"/>
    <property type="project" value="InterPro"/>
</dbReference>
<dbReference type="InterPro" id="IPR001656">
    <property type="entry name" value="PsdUridine_synth_TruD"/>
</dbReference>
<evidence type="ECO:0000256" key="1">
    <source>
        <dbReference type="ARBA" id="ARBA00007953"/>
    </source>
</evidence>
<evidence type="ECO:0000259" key="4">
    <source>
        <dbReference type="PROSITE" id="PS50984"/>
    </source>
</evidence>
<evidence type="ECO:0000256" key="3">
    <source>
        <dbReference type="SAM" id="MobiDB-lite"/>
    </source>
</evidence>
<dbReference type="Proteomes" id="UP000747399">
    <property type="component" value="Unassembled WGS sequence"/>
</dbReference>
<feature type="compositionally biased region" description="Low complexity" evidence="3">
    <location>
        <begin position="322"/>
        <end position="335"/>
    </location>
</feature>
<feature type="domain" description="TRUD" evidence="4">
    <location>
        <begin position="540"/>
        <end position="799"/>
    </location>
</feature>
<reference evidence="5" key="1">
    <citation type="journal article" date="2021" name="Proc. Natl. Acad. Sci. U.S.A.">
        <title>Three genomes in the algal genus Volvox reveal the fate of a haploid sex-determining region after a transition to homothallism.</title>
        <authorList>
            <person name="Yamamoto K."/>
            <person name="Hamaji T."/>
            <person name="Kawai-Toyooka H."/>
            <person name="Matsuzaki R."/>
            <person name="Takahashi F."/>
            <person name="Nishimura Y."/>
            <person name="Kawachi M."/>
            <person name="Noguchi H."/>
            <person name="Minakuchi Y."/>
            <person name="Umen J.G."/>
            <person name="Toyoda A."/>
            <person name="Nozaki H."/>
        </authorList>
    </citation>
    <scope>NUCLEOTIDE SEQUENCE</scope>
    <source>
        <strain evidence="5">NIES-3780</strain>
    </source>
</reference>
<dbReference type="GO" id="GO:0003723">
    <property type="term" value="F:RNA binding"/>
    <property type="evidence" value="ECO:0007669"/>
    <property type="project" value="InterPro"/>
</dbReference>
<gene>
    <name evidence="5" type="ORF">Vafri_6756</name>
</gene>
<dbReference type="CDD" id="cd02576">
    <property type="entry name" value="PseudoU_synth_ScPUS7"/>
    <property type="match status" value="1"/>
</dbReference>
<protein>
    <recommendedName>
        <fullName evidence="4">TRUD domain-containing protein</fullName>
    </recommendedName>
</protein>
<comment type="caution">
    <text evidence="5">The sequence shown here is derived from an EMBL/GenBank/DDBJ whole genome shotgun (WGS) entry which is preliminary data.</text>
</comment>
<feature type="region of interest" description="Disordered" evidence="3">
    <location>
        <begin position="144"/>
        <end position="213"/>
    </location>
</feature>
<keyword evidence="2" id="KW-0413">Isomerase</keyword>
<feature type="region of interest" description="Disordered" evidence="3">
    <location>
        <begin position="351"/>
        <end position="386"/>
    </location>
</feature>
<dbReference type="AlphaFoldDB" id="A0A8J4AYV4"/>
<feature type="compositionally biased region" description="Low complexity" evidence="3">
    <location>
        <begin position="259"/>
        <end position="268"/>
    </location>
</feature>
<dbReference type="Gene3D" id="3.30.2350.20">
    <property type="entry name" value="TruD, catalytic domain"/>
    <property type="match status" value="2"/>
</dbReference>
<dbReference type="EMBL" id="BNCO01000009">
    <property type="protein sequence ID" value="GIL50623.1"/>
    <property type="molecule type" value="Genomic_DNA"/>
</dbReference>
<dbReference type="PANTHER" id="PTHR13326:SF21">
    <property type="entry name" value="PSEUDOURIDYLATE SYNTHASE PUS7L"/>
    <property type="match status" value="1"/>
</dbReference>
<feature type="region of interest" description="Disordered" evidence="3">
    <location>
        <begin position="244"/>
        <end position="335"/>
    </location>
</feature>
<dbReference type="InterPro" id="IPR020103">
    <property type="entry name" value="PsdUridine_synth_cat_dom_sf"/>
</dbReference>
<evidence type="ECO:0000313" key="6">
    <source>
        <dbReference type="Proteomes" id="UP000747399"/>
    </source>
</evidence>
<feature type="compositionally biased region" description="Basic residues" evidence="3">
    <location>
        <begin position="374"/>
        <end position="383"/>
    </location>
</feature>
<feature type="region of interest" description="Disordered" evidence="3">
    <location>
        <begin position="115"/>
        <end position="134"/>
    </location>
</feature>
<feature type="compositionally biased region" description="Basic and acidic residues" evidence="3">
    <location>
        <begin position="825"/>
        <end position="843"/>
    </location>
</feature>
<dbReference type="GO" id="GO:0005634">
    <property type="term" value="C:nucleus"/>
    <property type="evidence" value="ECO:0007669"/>
    <property type="project" value="TreeGrafter"/>
</dbReference>
<feature type="compositionally biased region" description="Basic and acidic residues" evidence="3">
    <location>
        <begin position="115"/>
        <end position="127"/>
    </location>
</feature>
<dbReference type="InterPro" id="IPR042214">
    <property type="entry name" value="TruD_catalytic"/>
</dbReference>
<proteinExistence type="inferred from homology"/>
<feature type="compositionally biased region" description="Basic and acidic residues" evidence="3">
    <location>
        <begin position="301"/>
        <end position="310"/>
    </location>
</feature>
<feature type="compositionally biased region" description="Acidic residues" evidence="3">
    <location>
        <begin position="697"/>
        <end position="708"/>
    </location>
</feature>
<keyword evidence="6" id="KW-1185">Reference proteome</keyword>
<sequence length="959" mass="100386">MGGPQEDDVGITEYVSPMPGFQGILKHRFRDFLVREVDLQGQVARLTSLEPDVKAEDDITGPAAGDLRCSPQQLAATRADVVASFSLVAGQENGALLDDLLQRVLEMYGVKDLEGEGKGAGAAKEESGSGGINATGAVEAAGVSLPDGAAPKPSVTGGPAGEAPSNAEATGAGSGGGEDGGGGAGIGGGGGAGSGGGGGGGNDAGAGEGNVPERGRMNLRRLSVLLLPIADKEVRKAVHEFFRTTPGLPPMRTEAISNQQQQQQQQQQSVLPNDHPGSEPAAQQQQQGGKRGPPDGAQDARPAKWQRDGGRGGGRAGRGRAGEAQQTQAASTTTTTTTTCIEIAFDPYDLEEGGAGAGADSGRGRGGRGGGGRGRGRGGRRRGGGWEGGKHSFVRFVLYKENMDTQVALTILSRHLGMPGGHNFGFAGTKDKRGVTCQFATAFKVSPFRLSAVNSHLRGIRVGNFSFCDDGLRLGCLLGNEFHLLMRDVRLVGSEPPAATAEAVTAEGEEMGTEGASGTKVEVDVIGQVTIACETVARSGFINYFGLQRFGTGGAATQEVGKALLRGEYERAARLVLTGRADERADYAEARKLFSEMGDAKGALRRLPHFMLGERAVLAVLATNPTDWAGAMRAVPRTMRMMYLHAWQSYVWNSSASHRIRTYGRDRVVAGDLVLPRSGATASGGAESLELGGGVDDSGEGMEAEDGSEGSAGTVSRRLALVRLVTDADVEAGRYDIFDVVLPLPGTEAQYPTHSTGAWIRKTAAEVGVDLDNPAITSAANRELSFASLTGDYRYLLHRPKDFQFGFKRYTDPYDDSLILTDWDLLPKDPGSEKSSKQQHQQEPEPQPEPEATGEGRSGEDGGASCGEATCMQPARSAPSVSGPQPLLALELRFQLPPSCYATMLLRELMKTSTARTFHMGLSSAFAAPKSTREEGEAEAQVVEGSEATAAALAEDVVE</sequence>
<dbReference type="PROSITE" id="PS50984">
    <property type="entry name" value="TRUD"/>
    <property type="match status" value="1"/>
</dbReference>
<feature type="region of interest" description="Disordered" evidence="3">
    <location>
        <begin position="679"/>
        <end position="711"/>
    </location>
</feature>
<feature type="compositionally biased region" description="Gly residues" evidence="3">
    <location>
        <begin position="172"/>
        <end position="208"/>
    </location>
</feature>
<comment type="similarity">
    <text evidence="1">Belongs to the pseudouridine synthase TruD family.</text>
</comment>
<dbReference type="PANTHER" id="PTHR13326">
    <property type="entry name" value="TRNA PSEUDOURIDINE SYNTHASE D"/>
    <property type="match status" value="1"/>
</dbReference>
<name>A0A8J4AYV4_9CHLO</name>